<name>A0ABV7FP32_9ALTE</name>
<sequence length="138" mass="15332">MKQNKMLKENIPYAKLIYSALDLCEAMLSKSALLYPFAVVSIDNDVQCLFTHYENRDAQQGMIEELEEQIGTIRLTANNTVGVLVYAATIAAPNGEESDALVFSISDSANNNTITLYPYTLGDNTVELSKPYTCDFFN</sequence>
<evidence type="ECO:0000313" key="1">
    <source>
        <dbReference type="EMBL" id="MFC3121026.1"/>
    </source>
</evidence>
<gene>
    <name evidence="1" type="ORF">ACFOHL_05305</name>
</gene>
<dbReference type="Proteomes" id="UP001595478">
    <property type="component" value="Unassembled WGS sequence"/>
</dbReference>
<dbReference type="EMBL" id="JBHRSW010000006">
    <property type="protein sequence ID" value="MFC3121026.1"/>
    <property type="molecule type" value="Genomic_DNA"/>
</dbReference>
<dbReference type="RefSeq" id="WP_376919163.1">
    <property type="nucleotide sequence ID" value="NZ_JBHRSW010000006.1"/>
</dbReference>
<protein>
    <submittedName>
        <fullName evidence="1">Uncharacterized protein</fullName>
    </submittedName>
</protein>
<keyword evidence="2" id="KW-1185">Reference proteome</keyword>
<proteinExistence type="predicted"/>
<comment type="caution">
    <text evidence="1">The sequence shown here is derived from an EMBL/GenBank/DDBJ whole genome shotgun (WGS) entry which is preliminary data.</text>
</comment>
<accession>A0ABV7FP32</accession>
<organism evidence="1 2">
    <name type="scientific">Agaribacter flavus</name>
    <dbReference type="NCBI Taxonomy" id="1902781"/>
    <lineage>
        <taxon>Bacteria</taxon>
        <taxon>Pseudomonadati</taxon>
        <taxon>Pseudomonadota</taxon>
        <taxon>Gammaproteobacteria</taxon>
        <taxon>Alteromonadales</taxon>
        <taxon>Alteromonadaceae</taxon>
        <taxon>Agaribacter</taxon>
    </lineage>
</organism>
<reference evidence="2" key="1">
    <citation type="journal article" date="2019" name="Int. J. Syst. Evol. Microbiol.">
        <title>The Global Catalogue of Microorganisms (GCM) 10K type strain sequencing project: providing services to taxonomists for standard genome sequencing and annotation.</title>
        <authorList>
            <consortium name="The Broad Institute Genomics Platform"/>
            <consortium name="The Broad Institute Genome Sequencing Center for Infectious Disease"/>
            <person name="Wu L."/>
            <person name="Ma J."/>
        </authorList>
    </citation>
    <scope>NUCLEOTIDE SEQUENCE [LARGE SCALE GENOMIC DNA]</scope>
    <source>
        <strain evidence="2">KCTC 52473</strain>
    </source>
</reference>
<evidence type="ECO:0000313" key="2">
    <source>
        <dbReference type="Proteomes" id="UP001595478"/>
    </source>
</evidence>